<accession>A0ABU8WK74</accession>
<dbReference type="PIRSF" id="PIRSF017082">
    <property type="entry name" value="YflP"/>
    <property type="match status" value="1"/>
</dbReference>
<dbReference type="CDD" id="cd13578">
    <property type="entry name" value="PBP2_Bug27"/>
    <property type="match status" value="1"/>
</dbReference>
<dbReference type="Pfam" id="PF03401">
    <property type="entry name" value="TctC"/>
    <property type="match status" value="1"/>
</dbReference>
<protein>
    <submittedName>
        <fullName evidence="2">Tripartite tricarboxylate transporter substrate binding protein</fullName>
    </submittedName>
</protein>
<evidence type="ECO:0000313" key="3">
    <source>
        <dbReference type="Proteomes" id="UP001385892"/>
    </source>
</evidence>
<dbReference type="InterPro" id="IPR042100">
    <property type="entry name" value="Bug_dom1"/>
</dbReference>
<dbReference type="Proteomes" id="UP001385892">
    <property type="component" value="Unassembled WGS sequence"/>
</dbReference>
<reference evidence="2 3" key="1">
    <citation type="submission" date="2024-03" db="EMBL/GenBank/DDBJ databases">
        <title>Novel species of the genus Variovorax.</title>
        <authorList>
            <person name="Liu Q."/>
            <person name="Xin Y.-H."/>
        </authorList>
    </citation>
    <scope>NUCLEOTIDE SEQUENCE [LARGE SCALE GENOMIC DNA]</scope>
    <source>
        <strain evidence="2 3">KACC 18900</strain>
    </source>
</reference>
<gene>
    <name evidence="2" type="ORF">WKW82_13780</name>
</gene>
<dbReference type="PANTHER" id="PTHR42928">
    <property type="entry name" value="TRICARBOXYLATE-BINDING PROTEIN"/>
    <property type="match status" value="1"/>
</dbReference>
<evidence type="ECO:0000313" key="2">
    <source>
        <dbReference type="EMBL" id="MEJ8847724.1"/>
    </source>
</evidence>
<comment type="caution">
    <text evidence="2">The sequence shown here is derived from an EMBL/GenBank/DDBJ whole genome shotgun (WGS) entry which is preliminary data.</text>
</comment>
<name>A0ABU8WK74_9BURK</name>
<sequence>MTVIVPVAPGGPSDLVARAWSEKLTTQFGKPFVVDNRPGASQVIGTQAVAKAEADGHVLLQAASSMSINAVTMEKLPYDTIKDFTPISLTHMTPLVVVVPAQGPIKSIADLVRLAKVDPGQISYGTTGDGSSQQLAMLLLAQRAGLEQLTEVRYKGSSQAHPDLISGRLSVMIDPVAAVAVHIKAGTLRALAVTTSSRISALPDTPTVGESGYPGYEVVSWGGVFAPASTPKRVVDQLQAGIATALNAPEMQARFEQWGVVAKPSSSEAFGLFVKAEIVKWRGVLKPQFSKQ</sequence>
<dbReference type="InterPro" id="IPR005064">
    <property type="entry name" value="BUG"/>
</dbReference>
<keyword evidence="3" id="KW-1185">Reference proteome</keyword>
<dbReference type="PANTHER" id="PTHR42928:SF5">
    <property type="entry name" value="BLR1237 PROTEIN"/>
    <property type="match status" value="1"/>
</dbReference>
<evidence type="ECO:0000256" key="1">
    <source>
        <dbReference type="ARBA" id="ARBA00006987"/>
    </source>
</evidence>
<dbReference type="Gene3D" id="3.40.190.150">
    <property type="entry name" value="Bordetella uptake gene, domain 1"/>
    <property type="match status" value="1"/>
</dbReference>
<comment type="similarity">
    <text evidence="1">Belongs to the UPF0065 (bug) family.</text>
</comment>
<dbReference type="Gene3D" id="3.40.190.10">
    <property type="entry name" value="Periplasmic binding protein-like II"/>
    <property type="match status" value="1"/>
</dbReference>
<dbReference type="SUPFAM" id="SSF53850">
    <property type="entry name" value="Periplasmic binding protein-like II"/>
    <property type="match status" value="1"/>
</dbReference>
<dbReference type="EMBL" id="JBBKZT010000006">
    <property type="protein sequence ID" value="MEJ8847724.1"/>
    <property type="molecule type" value="Genomic_DNA"/>
</dbReference>
<organism evidence="2 3">
    <name type="scientific">Variovorax rhizosphaerae</name>
    <dbReference type="NCBI Taxonomy" id="1836200"/>
    <lineage>
        <taxon>Bacteria</taxon>
        <taxon>Pseudomonadati</taxon>
        <taxon>Pseudomonadota</taxon>
        <taxon>Betaproteobacteria</taxon>
        <taxon>Burkholderiales</taxon>
        <taxon>Comamonadaceae</taxon>
        <taxon>Variovorax</taxon>
    </lineage>
</organism>
<dbReference type="RefSeq" id="WP_340342867.1">
    <property type="nucleotide sequence ID" value="NZ_JBBKZT010000006.1"/>
</dbReference>
<proteinExistence type="inferred from homology"/>